<proteinExistence type="predicted"/>
<reference evidence="1" key="1">
    <citation type="submission" date="2018-10" db="EMBL/GenBank/DDBJ databases">
        <title>Emergence of colistin resistance gene mcr-8 and its variant in Raoultella ornithinolytica.</title>
        <authorList>
            <person name="Wang X."/>
            <person name="Shen Z."/>
        </authorList>
    </citation>
    <scope>NUCLEOTIDE SEQUENCE</scope>
    <source>
        <strain evidence="1">QDRO2</strain>
    </source>
</reference>
<dbReference type="EMBL" id="MK097469">
    <property type="protein sequence ID" value="AZZ88840.1"/>
    <property type="molecule type" value="Genomic_DNA"/>
</dbReference>
<accession>A0A3T0VFM7</accession>
<name>A0A3T0VFM7_RAOOR</name>
<organism evidence="1">
    <name type="scientific">Raoultella ornithinolytica</name>
    <name type="common">Klebsiella ornithinolytica</name>
    <dbReference type="NCBI Taxonomy" id="54291"/>
    <lineage>
        <taxon>Bacteria</taxon>
        <taxon>Pseudomonadati</taxon>
        <taxon>Pseudomonadota</taxon>
        <taxon>Gammaproteobacteria</taxon>
        <taxon>Enterobacterales</taxon>
        <taxon>Enterobacteriaceae</taxon>
        <taxon>Klebsiella/Raoultella group</taxon>
        <taxon>Raoultella</taxon>
    </lineage>
</organism>
<sequence>MQLRLMRFMLNINDLHYFLLFMEDAENYFSMKLSKIF</sequence>
<protein>
    <submittedName>
        <fullName evidence="1">Uncharacterized protein</fullName>
    </submittedName>
</protein>
<dbReference type="AlphaFoldDB" id="A0A3T0VFM7"/>
<evidence type="ECO:0000313" key="1">
    <source>
        <dbReference type="EMBL" id="AZZ88840.1"/>
    </source>
</evidence>